<evidence type="ECO:0000313" key="1">
    <source>
        <dbReference type="EMBL" id="GFK94250.1"/>
    </source>
</evidence>
<accession>A0A6V8LTI6</accession>
<name>A0A6V8LTI6_9BACT</name>
<evidence type="ECO:0008006" key="3">
    <source>
        <dbReference type="Google" id="ProtNLM"/>
    </source>
</evidence>
<reference evidence="1 2" key="1">
    <citation type="submission" date="2020-04" db="EMBL/GenBank/DDBJ databases">
        <authorList>
            <consortium name="Desulfovibrio sp. FSS-1 genome sequencing consortium"/>
            <person name="Shimoshige H."/>
            <person name="Kobayashi H."/>
            <person name="Maekawa T."/>
        </authorList>
    </citation>
    <scope>NUCLEOTIDE SEQUENCE [LARGE SCALE GENOMIC DNA]</scope>
    <source>
        <strain evidence="1 2">SIID29052-01</strain>
    </source>
</reference>
<keyword evidence="2" id="KW-1185">Reference proteome</keyword>
<comment type="caution">
    <text evidence="1">The sequence shown here is derived from an EMBL/GenBank/DDBJ whole genome shotgun (WGS) entry which is preliminary data.</text>
</comment>
<dbReference type="RefSeq" id="WP_173084155.1">
    <property type="nucleotide sequence ID" value="NZ_BLTE01000009.1"/>
</dbReference>
<protein>
    <recommendedName>
        <fullName evidence="3">Glycosyltransferase</fullName>
    </recommendedName>
</protein>
<organism evidence="1 2">
    <name type="scientific">Fundidesulfovibrio magnetotacticus</name>
    <dbReference type="NCBI Taxonomy" id="2730080"/>
    <lineage>
        <taxon>Bacteria</taxon>
        <taxon>Pseudomonadati</taxon>
        <taxon>Thermodesulfobacteriota</taxon>
        <taxon>Desulfovibrionia</taxon>
        <taxon>Desulfovibrionales</taxon>
        <taxon>Desulfovibrionaceae</taxon>
        <taxon>Fundidesulfovibrio</taxon>
    </lineage>
</organism>
<dbReference type="AlphaFoldDB" id="A0A6V8LTI6"/>
<dbReference type="Proteomes" id="UP000494245">
    <property type="component" value="Unassembled WGS sequence"/>
</dbReference>
<gene>
    <name evidence="1" type="ORF">NNJEOMEG_02092</name>
</gene>
<proteinExistence type="predicted"/>
<reference evidence="1 2" key="2">
    <citation type="submission" date="2020-05" db="EMBL/GenBank/DDBJ databases">
        <title>Draft genome sequence of Desulfovibrio sp. strainFSS-1.</title>
        <authorList>
            <person name="Shimoshige H."/>
            <person name="Kobayashi H."/>
            <person name="Maekawa T."/>
        </authorList>
    </citation>
    <scope>NUCLEOTIDE SEQUENCE [LARGE SCALE GENOMIC DNA]</scope>
    <source>
        <strain evidence="1 2">SIID29052-01</strain>
    </source>
</reference>
<sequence>MAKIDVAINVLGKPYQTTLTLVSLLRHSWKHIDRIYLAEEAANSPGQSEGLSYVKEKLRAKLTVFNPRYCHWIRSVDPEKLADDDVRLAVRYQYAWEHSDKDRLLVIHNDCHFRGDVVGAMLEAMGDAVAIGDVGACMGCPAHYAGKCGKGRHLDYRPGLEELTALYAAHDYSGPHHVSPMHESLFNEKFRSHPWPLPPCRVNEWCALVDLKAARPLTMPLGSGSPLGAITAMGEYALDTGAEWFHDMHVLGLRAAHFPVEEYLLHGCGHHSMLDPGVYRANEEKARTLLRREYNIDF</sequence>
<evidence type="ECO:0000313" key="2">
    <source>
        <dbReference type="Proteomes" id="UP000494245"/>
    </source>
</evidence>
<dbReference type="EMBL" id="BLTE01000009">
    <property type="protein sequence ID" value="GFK94250.1"/>
    <property type="molecule type" value="Genomic_DNA"/>
</dbReference>